<name>A0A6J4NCG7_9BACT</name>
<dbReference type="PANTHER" id="PTHR14859">
    <property type="entry name" value="CALCOFLUOR WHITE HYPERSENSITIVE PROTEIN PRECURSOR"/>
    <property type="match status" value="1"/>
</dbReference>
<dbReference type="AlphaFoldDB" id="A0A6J4NCG7"/>
<dbReference type="GO" id="GO:0003824">
    <property type="term" value="F:catalytic activity"/>
    <property type="evidence" value="ECO:0007669"/>
    <property type="project" value="InterPro"/>
</dbReference>
<organism evidence="3">
    <name type="scientific">uncultured Pyrinomonadaceae bacterium</name>
    <dbReference type="NCBI Taxonomy" id="2283094"/>
    <lineage>
        <taxon>Bacteria</taxon>
        <taxon>Pseudomonadati</taxon>
        <taxon>Acidobacteriota</taxon>
        <taxon>Blastocatellia</taxon>
        <taxon>Blastocatellales</taxon>
        <taxon>Pyrinomonadaceae</taxon>
        <taxon>environmental samples</taxon>
    </lineage>
</organism>
<dbReference type="InterPro" id="IPR005135">
    <property type="entry name" value="Endo/exonuclease/phosphatase"/>
</dbReference>
<accession>A0A6J4NCG7</accession>
<dbReference type="SUPFAM" id="SSF56219">
    <property type="entry name" value="DNase I-like"/>
    <property type="match status" value="1"/>
</dbReference>
<dbReference type="InterPro" id="IPR051916">
    <property type="entry name" value="GPI-anchor_lipid_remodeler"/>
</dbReference>
<dbReference type="Gene3D" id="3.60.10.10">
    <property type="entry name" value="Endonuclease/exonuclease/phosphatase"/>
    <property type="match status" value="1"/>
</dbReference>
<protein>
    <recommendedName>
        <fullName evidence="2">Endonuclease/exonuclease/phosphatase domain-containing protein</fullName>
    </recommendedName>
</protein>
<dbReference type="PANTHER" id="PTHR14859:SF1">
    <property type="entry name" value="PGAP2-INTERACTING PROTEIN"/>
    <property type="match status" value="1"/>
</dbReference>
<evidence type="ECO:0000256" key="1">
    <source>
        <dbReference type="SAM" id="MobiDB-lite"/>
    </source>
</evidence>
<reference evidence="3" key="1">
    <citation type="submission" date="2020-02" db="EMBL/GenBank/DDBJ databases">
        <authorList>
            <person name="Meier V. D."/>
        </authorList>
    </citation>
    <scope>NUCLEOTIDE SEQUENCE</scope>
    <source>
        <strain evidence="3">AVDCRST_MAG74</strain>
    </source>
</reference>
<sequence>MQSIEQIWMSSVARAALFLVVVLSSTAGARAQDARPLELFTYEELIQLSEQEPLAEPLAQKLQRLQTTPFVKNDAAGRNSGPLKPSTPRLGRFLRIASWNIERGLEYEAVRAALSGSEEFARVLDQTKFPSGSQQRASILEQAEHLRQADVIVLNEVDWGMKRTGYRNVAAELASALGMNYAWGVEFVEVDPTLLGTEKFENAPPEHRADLVERIQVDTKRYLGLHGSAILSRYRLENVRLVPLKAQGYDWYASEKAGAPKLEKLIDKTGEKFFHEKSVRQMRRGGRMMLVADISDPDISGGKLTVVGTHLEDNTKPGNRRRQIEEVLAQIKDVANPVVVAGDMNTSTTDRTPKSFGRVLKKKFGNVGFWVNESIGYATGYGLVLGAAEFIVGTERLYDDPTVHSVPFFSENHEVHFFESLKNFRFADGGAFDFRGERDRSYNNREKTLANSNERASKGFVETSELAHPVGPFGRFKLDWIFVKLPGSNTPNVKKQPYRFAPHLGRTLAELNKATAERISDHNPITVDLPFGDPGATRAPKSRSSRRKTR</sequence>
<feature type="compositionally biased region" description="Basic residues" evidence="1">
    <location>
        <begin position="540"/>
        <end position="550"/>
    </location>
</feature>
<dbReference type="InterPro" id="IPR036691">
    <property type="entry name" value="Endo/exonu/phosph_ase_sf"/>
</dbReference>
<dbReference type="GO" id="GO:0006506">
    <property type="term" value="P:GPI anchor biosynthetic process"/>
    <property type="evidence" value="ECO:0007669"/>
    <property type="project" value="TreeGrafter"/>
</dbReference>
<feature type="region of interest" description="Disordered" evidence="1">
    <location>
        <begin position="522"/>
        <end position="550"/>
    </location>
</feature>
<evidence type="ECO:0000259" key="2">
    <source>
        <dbReference type="Pfam" id="PF03372"/>
    </source>
</evidence>
<dbReference type="EMBL" id="CADCUR010000043">
    <property type="protein sequence ID" value="CAA9383943.1"/>
    <property type="molecule type" value="Genomic_DNA"/>
</dbReference>
<evidence type="ECO:0000313" key="3">
    <source>
        <dbReference type="EMBL" id="CAA9383943.1"/>
    </source>
</evidence>
<dbReference type="Pfam" id="PF03372">
    <property type="entry name" value="Exo_endo_phos"/>
    <property type="match status" value="1"/>
</dbReference>
<dbReference type="GO" id="GO:0016020">
    <property type="term" value="C:membrane"/>
    <property type="evidence" value="ECO:0007669"/>
    <property type="project" value="GOC"/>
</dbReference>
<gene>
    <name evidence="3" type="ORF">AVDCRST_MAG74-567</name>
</gene>
<proteinExistence type="predicted"/>
<feature type="domain" description="Endonuclease/exonuclease/phosphatase" evidence="2">
    <location>
        <begin position="97"/>
        <end position="489"/>
    </location>
</feature>